<dbReference type="Proteomes" id="UP000076881">
    <property type="component" value="Unassembled WGS sequence"/>
</dbReference>
<feature type="transmembrane region" description="Helical" evidence="2">
    <location>
        <begin position="500"/>
        <end position="522"/>
    </location>
</feature>
<protein>
    <submittedName>
        <fullName evidence="3">Uncharacterized protein</fullName>
    </submittedName>
</protein>
<sequence length="627" mass="67984">MRQRKTFFQEWIKTWWLVELSAMFVSCSLVVTLCLVLWHYDGKPVPSLSIGGFGHTNTITLAAIVSLLITLSVAASLAAVQASISQLKWQWYYSGHSGNDVTSTASRPLCDLDTLDSASRGFTGSVMLLFRMRFAPLGASFGAFLVILQLAIAPMTQQSVHQITRQVTVDNDVFNNSAVVTTRQEWTQQHNNAVVNGIPFGYQSLGSNLKGAIPYGLFANSTLGINNTAPMCSTGNCVFPDYQTLAVCSSSANVSSHVVRTDKSGEELSCILGQFCISNGDINAVANITTAASSKQTSRDSYKSGSSPVPFNFSSVAFAETNNAGTIGDFYILYQNFDADAQHGNVYAAVEFRLAWCVQTFTTHVVNTTVITNRHIDVNTNFTLRGAYISNTVNGTVFNVDKIAHYSLQRYLWLLLTGRAWFNADNSISVDSAEIDVLAGQFGVTHDPSLSTGTQSEFMARLARIMDNVAISMTNTIRSPGDTVATGSAYVPVSFIKVNWGLIIAPVAFTILCLVFLLGVVMSGRSRHGDLKPPVWRSGMMASLRGLDPQLHRTFGGMMAADAMDEAAQNVYVHLSRDGNVWWLQIDAAKSGKGLPMLSDAEHDGLECGPDSKEPVERRLSATASAV</sequence>
<dbReference type="AlphaFoldDB" id="A0A167PYN0"/>
<keyword evidence="2" id="KW-0472">Membrane</keyword>
<dbReference type="Pfam" id="PF11374">
    <property type="entry name" value="DUF3176"/>
    <property type="match status" value="1"/>
</dbReference>
<keyword evidence="4" id="KW-1185">Reference proteome</keyword>
<dbReference type="PANTHER" id="PTHR35394:SF5">
    <property type="entry name" value="DUF3176 DOMAIN-CONTAINING PROTEIN"/>
    <property type="match status" value="1"/>
</dbReference>
<dbReference type="InterPro" id="IPR021514">
    <property type="entry name" value="DUF3176"/>
</dbReference>
<organism evidence="3 4">
    <name type="scientific">Akanthomyces lecanii RCEF 1005</name>
    <dbReference type="NCBI Taxonomy" id="1081108"/>
    <lineage>
        <taxon>Eukaryota</taxon>
        <taxon>Fungi</taxon>
        <taxon>Dikarya</taxon>
        <taxon>Ascomycota</taxon>
        <taxon>Pezizomycotina</taxon>
        <taxon>Sordariomycetes</taxon>
        <taxon>Hypocreomycetidae</taxon>
        <taxon>Hypocreales</taxon>
        <taxon>Cordycipitaceae</taxon>
        <taxon>Akanthomyces</taxon>
        <taxon>Cordyceps confragosa</taxon>
    </lineage>
</organism>
<evidence type="ECO:0000256" key="1">
    <source>
        <dbReference type="SAM" id="MobiDB-lite"/>
    </source>
</evidence>
<dbReference type="OrthoDB" id="5242705at2759"/>
<dbReference type="EMBL" id="AZHF01000031">
    <property type="protein sequence ID" value="OAA57147.1"/>
    <property type="molecule type" value="Genomic_DNA"/>
</dbReference>
<accession>A0A167PYN0</accession>
<reference evidence="3 4" key="1">
    <citation type="journal article" date="2016" name="Genome Biol. Evol.">
        <title>Divergent and convergent evolution of fungal pathogenicity.</title>
        <authorList>
            <person name="Shang Y."/>
            <person name="Xiao G."/>
            <person name="Zheng P."/>
            <person name="Cen K."/>
            <person name="Zhan S."/>
            <person name="Wang C."/>
        </authorList>
    </citation>
    <scope>NUCLEOTIDE SEQUENCE [LARGE SCALE GENOMIC DNA]</scope>
    <source>
        <strain evidence="3 4">RCEF 1005</strain>
    </source>
</reference>
<feature type="transmembrane region" description="Helical" evidence="2">
    <location>
        <begin position="20"/>
        <end position="40"/>
    </location>
</feature>
<keyword evidence="2" id="KW-0812">Transmembrane</keyword>
<feature type="transmembrane region" description="Helical" evidence="2">
    <location>
        <begin position="60"/>
        <end position="80"/>
    </location>
</feature>
<dbReference type="PANTHER" id="PTHR35394">
    <property type="entry name" value="DUF3176 DOMAIN-CONTAINING PROTEIN"/>
    <property type="match status" value="1"/>
</dbReference>
<feature type="region of interest" description="Disordered" evidence="1">
    <location>
        <begin position="601"/>
        <end position="627"/>
    </location>
</feature>
<name>A0A167PYN0_CORDF</name>
<evidence type="ECO:0000256" key="2">
    <source>
        <dbReference type="SAM" id="Phobius"/>
    </source>
</evidence>
<comment type="caution">
    <text evidence="3">The sequence shown here is derived from an EMBL/GenBank/DDBJ whole genome shotgun (WGS) entry which is preliminary data.</text>
</comment>
<evidence type="ECO:0000313" key="4">
    <source>
        <dbReference type="Proteomes" id="UP000076881"/>
    </source>
</evidence>
<proteinExistence type="predicted"/>
<gene>
    <name evidence="3" type="ORF">LEL_10937</name>
</gene>
<feature type="compositionally biased region" description="Basic and acidic residues" evidence="1">
    <location>
        <begin position="601"/>
        <end position="620"/>
    </location>
</feature>
<keyword evidence="2" id="KW-1133">Transmembrane helix</keyword>
<feature type="transmembrane region" description="Helical" evidence="2">
    <location>
        <begin position="134"/>
        <end position="155"/>
    </location>
</feature>
<evidence type="ECO:0000313" key="3">
    <source>
        <dbReference type="EMBL" id="OAA57147.1"/>
    </source>
</evidence>